<gene>
    <name evidence="1" type="ORF">DARMORV10_C03P91900.1</name>
</gene>
<name>A0A816IWG0_BRANA</name>
<feature type="non-terminal residue" evidence="1">
    <location>
        <position position="1"/>
    </location>
</feature>
<accession>A0A816IWG0</accession>
<proteinExistence type="predicted"/>
<evidence type="ECO:0000313" key="1">
    <source>
        <dbReference type="EMBL" id="CAF1712675.1"/>
    </source>
</evidence>
<protein>
    <submittedName>
        <fullName evidence="1">(rape) hypothetical protein</fullName>
    </submittedName>
</protein>
<dbReference type="Proteomes" id="UP001295469">
    <property type="component" value="Chromosome C03"/>
</dbReference>
<sequence length="41" mass="4770">ESESIYRSFTQTINQEHLVQLLIERIGAKYPSITNPKIHQS</sequence>
<dbReference type="EMBL" id="HG994367">
    <property type="protein sequence ID" value="CAF1712675.1"/>
    <property type="molecule type" value="Genomic_DNA"/>
</dbReference>
<organism evidence="1">
    <name type="scientific">Brassica napus</name>
    <name type="common">Rape</name>
    <dbReference type="NCBI Taxonomy" id="3708"/>
    <lineage>
        <taxon>Eukaryota</taxon>
        <taxon>Viridiplantae</taxon>
        <taxon>Streptophyta</taxon>
        <taxon>Embryophyta</taxon>
        <taxon>Tracheophyta</taxon>
        <taxon>Spermatophyta</taxon>
        <taxon>Magnoliopsida</taxon>
        <taxon>eudicotyledons</taxon>
        <taxon>Gunneridae</taxon>
        <taxon>Pentapetalae</taxon>
        <taxon>rosids</taxon>
        <taxon>malvids</taxon>
        <taxon>Brassicales</taxon>
        <taxon>Brassicaceae</taxon>
        <taxon>Brassiceae</taxon>
        <taxon>Brassica</taxon>
    </lineage>
</organism>
<reference evidence="1" key="1">
    <citation type="submission" date="2021-01" db="EMBL/GenBank/DDBJ databases">
        <authorList>
            <consortium name="Genoscope - CEA"/>
            <person name="William W."/>
        </authorList>
    </citation>
    <scope>NUCLEOTIDE SEQUENCE</scope>
</reference>
<dbReference type="AlphaFoldDB" id="A0A816IWG0"/>